<dbReference type="Gene3D" id="1.20.200.10">
    <property type="entry name" value="Fumarase/aspartase (Central domain)"/>
    <property type="match status" value="1"/>
</dbReference>
<dbReference type="PANTHER" id="PTHR43172">
    <property type="entry name" value="ADENYLOSUCCINATE LYASE"/>
    <property type="match status" value="1"/>
</dbReference>
<evidence type="ECO:0000256" key="3">
    <source>
        <dbReference type="SAM" id="MobiDB-lite"/>
    </source>
</evidence>
<dbReference type="PROSITE" id="PS00163">
    <property type="entry name" value="FUMARATE_LYASES"/>
    <property type="match status" value="1"/>
</dbReference>
<dbReference type="InterPro" id="IPR022761">
    <property type="entry name" value="Fumarate_lyase_N"/>
</dbReference>
<feature type="region of interest" description="Disordered" evidence="3">
    <location>
        <begin position="405"/>
        <end position="445"/>
    </location>
</feature>
<dbReference type="PRINTS" id="PR00145">
    <property type="entry name" value="ARGSUCLYASE"/>
</dbReference>
<keyword evidence="6" id="KW-1185">Reference proteome</keyword>
<feature type="compositionally biased region" description="Low complexity" evidence="3">
    <location>
        <begin position="436"/>
        <end position="445"/>
    </location>
</feature>
<dbReference type="Gene3D" id="1.10.275.10">
    <property type="entry name" value="Fumarase/aspartase (N-terminal domain)"/>
    <property type="match status" value="1"/>
</dbReference>
<feature type="compositionally biased region" description="Low complexity" evidence="3">
    <location>
        <begin position="495"/>
        <end position="505"/>
    </location>
</feature>
<dbReference type="SUPFAM" id="SSF48557">
    <property type="entry name" value="L-aspartase-like"/>
    <property type="match status" value="1"/>
</dbReference>
<evidence type="ECO:0000259" key="4">
    <source>
        <dbReference type="Pfam" id="PF00206"/>
    </source>
</evidence>
<protein>
    <recommendedName>
        <fullName evidence="4">Fumarate lyase N-terminal domain-containing protein</fullName>
    </recommendedName>
</protein>
<dbReference type="PRINTS" id="PR00149">
    <property type="entry name" value="FUMRATELYASE"/>
</dbReference>
<dbReference type="Proteomes" id="UP000187085">
    <property type="component" value="Unassembled WGS sequence"/>
</dbReference>
<comment type="similarity">
    <text evidence="2">Belongs to the class-II fumarase/aspartase family.</text>
</comment>
<organism evidence="5 6">
    <name type="scientific">Tersicoccus phoenicis</name>
    <dbReference type="NCBI Taxonomy" id="554083"/>
    <lineage>
        <taxon>Bacteria</taxon>
        <taxon>Bacillati</taxon>
        <taxon>Actinomycetota</taxon>
        <taxon>Actinomycetes</taxon>
        <taxon>Micrococcales</taxon>
        <taxon>Micrococcaceae</taxon>
        <taxon>Tersicoccus</taxon>
    </lineage>
</organism>
<dbReference type="EMBL" id="MRDE01000057">
    <property type="protein sequence ID" value="OMH24418.1"/>
    <property type="molecule type" value="Genomic_DNA"/>
</dbReference>
<dbReference type="InterPro" id="IPR008948">
    <property type="entry name" value="L-Aspartase-like"/>
</dbReference>
<evidence type="ECO:0000313" key="6">
    <source>
        <dbReference type="Proteomes" id="UP000187085"/>
    </source>
</evidence>
<evidence type="ECO:0000256" key="2">
    <source>
        <dbReference type="ARBA" id="ARBA00034772"/>
    </source>
</evidence>
<accession>A0A1R1LA93</accession>
<comment type="caution">
    <text evidence="5">The sequence shown here is derived from an EMBL/GenBank/DDBJ whole genome shotgun (WGS) entry which is preliminary data.</text>
</comment>
<gene>
    <name evidence="5" type="ORF">BKD30_08610</name>
</gene>
<dbReference type="RefSeq" id="WP_076704007.1">
    <property type="nucleotide sequence ID" value="NZ_MRDE01000057.1"/>
</dbReference>
<dbReference type="AlphaFoldDB" id="A0A1R1LA93"/>
<dbReference type="OrthoDB" id="9768878at2"/>
<dbReference type="STRING" id="554083.BKD30_08610"/>
<feature type="region of interest" description="Disordered" evidence="3">
    <location>
        <begin position="495"/>
        <end position="519"/>
    </location>
</feature>
<proteinExistence type="inferred from homology"/>
<feature type="domain" description="Fumarate lyase N-terminal" evidence="4">
    <location>
        <begin position="30"/>
        <end position="302"/>
    </location>
</feature>
<feature type="compositionally biased region" description="Pro residues" evidence="3">
    <location>
        <begin position="415"/>
        <end position="435"/>
    </location>
</feature>
<sequence length="519" mass="52674">MSESLLFAPGTAVTADAAGDAAFAQAMLDVEAAWVRAQADLGLAPAYAADTVAAAATVGNLDLTALARDAELGANALIPLLGQLRHAVSAADPSAVRWVHRGLTSQDVIDTALVLLIRRAAGNTLADAEAVAAHLRDLAVEHRDTAMVGRTLTQHAVPYTFGLKTATWLQGVDTAISVLHERTGRLPVQCGGASGTLAAVGTLVVGTGVTPLELAGRFAARLGLRPAAPWHTARLPLVQAAEGFALLSDALGKLATDVVLLSRPEIAELSEPTAPGRGGSSAMPQKRNPVLSVLIRRTALTVPQLIAQLHLAAALADDERPDGAWHSEWPALAALLRLVPAAAASAAELTGGLIVHADRMLATLEGASPGVLSERITAVAAPLLADDADVTRGKDRITAMIAEAGREAASGPAPASAPAPASGPLPASAPAPASGPVPASAPARRAATARLRADLRAAIPPEALTDPALDHLLDSTRYLGSAGDLVDGIVADSAAAAQRRTAADPPTTPGSRTPGEEHP</sequence>
<dbReference type="Pfam" id="PF00206">
    <property type="entry name" value="Lyase_1"/>
    <property type="match status" value="1"/>
</dbReference>
<dbReference type="GO" id="GO:0016829">
    <property type="term" value="F:lyase activity"/>
    <property type="evidence" value="ECO:0007669"/>
    <property type="project" value="UniProtKB-KW"/>
</dbReference>
<dbReference type="InterPro" id="IPR024083">
    <property type="entry name" value="Fumarase/histidase_N"/>
</dbReference>
<evidence type="ECO:0000313" key="5">
    <source>
        <dbReference type="EMBL" id="OMH24418.1"/>
    </source>
</evidence>
<name>A0A1R1LA93_9MICC</name>
<dbReference type="InterPro" id="IPR020557">
    <property type="entry name" value="Fumarate_lyase_CS"/>
</dbReference>
<dbReference type="PANTHER" id="PTHR43172:SF2">
    <property type="entry name" value="ADENYLOSUCCINATE LYASE C-TERMINAL DOMAIN-CONTAINING PROTEIN"/>
    <property type="match status" value="1"/>
</dbReference>
<reference evidence="5 6" key="1">
    <citation type="submission" date="2016-12" db="EMBL/GenBank/DDBJ databases">
        <title>Draft genome of Tersicoccus phoenicis 1P05MA.</title>
        <authorList>
            <person name="Nakajima Y."/>
            <person name="Yoshizawa S."/>
            <person name="Nakamura K."/>
            <person name="Ogura Y."/>
            <person name="Hayashi T."/>
            <person name="Kogure K."/>
        </authorList>
    </citation>
    <scope>NUCLEOTIDE SEQUENCE [LARGE SCALE GENOMIC DNA]</scope>
    <source>
        <strain evidence="5 6">1p05MA</strain>
    </source>
</reference>
<keyword evidence="1" id="KW-0456">Lyase</keyword>
<dbReference type="InterPro" id="IPR000362">
    <property type="entry name" value="Fumarate_lyase_fam"/>
</dbReference>
<evidence type="ECO:0000256" key="1">
    <source>
        <dbReference type="ARBA" id="ARBA00023239"/>
    </source>
</evidence>